<dbReference type="PRINTS" id="PR00164">
    <property type="entry name" value="ABC2TRNSPORT"/>
</dbReference>
<dbReference type="InterPro" id="IPR013525">
    <property type="entry name" value="ABC2_TM"/>
</dbReference>
<dbReference type="KEGG" id="acru:HHL28_16245"/>
<gene>
    <name evidence="7" type="ORF">HHL28_16245</name>
</gene>
<sequence length="275" mass="29396">MPDPTTLPAGAFRPEIDRRIPAFHLPGFQALLRRELMRVWKMAAMVVVAPAVMAMIYFTCFHFGLGAERGTDTGERVLDFLVPGLVMLSVLLRAAENTSFSLLYAKIEGMVNDQLMAPVGAREVVPAYALSGMLSGLASGTAVWLGSLLLWPMPVAHPLAALLFAAGAALMMGLAGVLAGMVSLKWDHMSAFFTFVFVPVSFLSGLFAPVSAMPPAFAAIVQANPIFYAIDGFRWALLGSSQQDPAVSALVVAGTGAVFLALCLRLYAQGWRMRG</sequence>
<dbReference type="Proteomes" id="UP000501891">
    <property type="component" value="Chromosome"/>
</dbReference>
<dbReference type="PANTHER" id="PTHR43332:SF2">
    <property type="entry name" value="INNER MEMBRANE TRANSPORT PERMEASE YADH"/>
    <property type="match status" value="1"/>
</dbReference>
<dbReference type="PIRSF" id="PIRSF006648">
    <property type="entry name" value="DrrB"/>
    <property type="match status" value="1"/>
</dbReference>
<feature type="transmembrane region" description="Helical" evidence="5">
    <location>
        <begin position="246"/>
        <end position="268"/>
    </location>
</feature>
<keyword evidence="5" id="KW-0813">Transport</keyword>
<keyword evidence="2 5" id="KW-0812">Transmembrane</keyword>
<evidence type="ECO:0000256" key="5">
    <source>
        <dbReference type="RuleBase" id="RU361157"/>
    </source>
</evidence>
<keyword evidence="3 5" id="KW-1133">Transmembrane helix</keyword>
<keyword evidence="8" id="KW-1185">Reference proteome</keyword>
<comment type="similarity">
    <text evidence="5">Belongs to the ABC-2 integral membrane protein family.</text>
</comment>
<dbReference type="Pfam" id="PF01061">
    <property type="entry name" value="ABC2_membrane"/>
    <property type="match status" value="1"/>
</dbReference>
<dbReference type="GO" id="GO:0043190">
    <property type="term" value="C:ATP-binding cassette (ABC) transporter complex"/>
    <property type="evidence" value="ECO:0007669"/>
    <property type="project" value="InterPro"/>
</dbReference>
<name>A0A858RBT0_9PROT</name>
<feature type="transmembrane region" description="Helical" evidence="5">
    <location>
        <begin position="159"/>
        <end position="182"/>
    </location>
</feature>
<evidence type="ECO:0000313" key="8">
    <source>
        <dbReference type="Proteomes" id="UP000501891"/>
    </source>
</evidence>
<organism evidence="7 8">
    <name type="scientific">Aerophototrophica crusticola</name>
    <dbReference type="NCBI Taxonomy" id="1709002"/>
    <lineage>
        <taxon>Bacteria</taxon>
        <taxon>Pseudomonadati</taxon>
        <taxon>Pseudomonadota</taxon>
        <taxon>Alphaproteobacteria</taxon>
        <taxon>Rhodospirillales</taxon>
        <taxon>Rhodospirillaceae</taxon>
        <taxon>Aerophototrophica</taxon>
    </lineage>
</organism>
<dbReference type="InterPro" id="IPR000412">
    <property type="entry name" value="ABC_2_transport"/>
</dbReference>
<evidence type="ECO:0000256" key="3">
    <source>
        <dbReference type="ARBA" id="ARBA00022989"/>
    </source>
</evidence>
<feature type="transmembrane region" description="Helical" evidence="5">
    <location>
        <begin position="125"/>
        <end position="147"/>
    </location>
</feature>
<evidence type="ECO:0000259" key="6">
    <source>
        <dbReference type="PROSITE" id="PS51012"/>
    </source>
</evidence>
<dbReference type="InterPro" id="IPR052522">
    <property type="entry name" value="ABC-2_transport_permease"/>
</dbReference>
<dbReference type="EMBL" id="CP051775">
    <property type="protein sequence ID" value="QJE74416.1"/>
    <property type="molecule type" value="Genomic_DNA"/>
</dbReference>
<evidence type="ECO:0000256" key="2">
    <source>
        <dbReference type="ARBA" id="ARBA00022692"/>
    </source>
</evidence>
<evidence type="ECO:0000313" key="7">
    <source>
        <dbReference type="EMBL" id="QJE74416.1"/>
    </source>
</evidence>
<evidence type="ECO:0000256" key="1">
    <source>
        <dbReference type="ARBA" id="ARBA00004141"/>
    </source>
</evidence>
<evidence type="ECO:0000256" key="4">
    <source>
        <dbReference type="ARBA" id="ARBA00023136"/>
    </source>
</evidence>
<keyword evidence="4 5" id="KW-0472">Membrane</keyword>
<accession>A0A858RBT0</accession>
<dbReference type="PROSITE" id="PS51012">
    <property type="entry name" value="ABC_TM2"/>
    <property type="match status" value="1"/>
</dbReference>
<protein>
    <recommendedName>
        <fullName evidence="5">Transport permease protein</fullName>
    </recommendedName>
</protein>
<dbReference type="InterPro" id="IPR047817">
    <property type="entry name" value="ABC2_TM_bact-type"/>
</dbReference>
<feature type="transmembrane region" description="Helical" evidence="5">
    <location>
        <begin position="42"/>
        <end position="65"/>
    </location>
</feature>
<reference evidence="7" key="1">
    <citation type="submission" date="2020-04" db="EMBL/GenBank/DDBJ databases">
        <title>A desert anoxygenic phototrophic bacterium fixes CO2 using RubisCO under aerobic conditions.</title>
        <authorList>
            <person name="Tang K."/>
        </authorList>
    </citation>
    <scope>NUCLEOTIDE SEQUENCE [LARGE SCALE GENOMIC DNA]</scope>
    <source>
        <strain evidence="7">MIMtkB3</strain>
    </source>
</reference>
<dbReference type="GO" id="GO:0140359">
    <property type="term" value="F:ABC-type transporter activity"/>
    <property type="evidence" value="ECO:0007669"/>
    <property type="project" value="InterPro"/>
</dbReference>
<proteinExistence type="inferred from homology"/>
<feature type="domain" description="ABC transmembrane type-2" evidence="6">
    <location>
        <begin position="41"/>
        <end position="270"/>
    </location>
</feature>
<keyword evidence="5" id="KW-1003">Cell membrane</keyword>
<dbReference type="AlphaFoldDB" id="A0A858RBT0"/>
<dbReference type="PANTHER" id="PTHR43332">
    <property type="entry name" value="INNER MEMBRANE TRANSPORT PERMEASE YADH-RELATED"/>
    <property type="match status" value="1"/>
</dbReference>
<feature type="transmembrane region" description="Helical" evidence="5">
    <location>
        <begin position="189"/>
        <end position="208"/>
    </location>
</feature>
<comment type="subcellular location">
    <subcellularLocation>
        <location evidence="5">Cell inner membrane</location>
        <topology evidence="5">Multi-pass membrane protein</topology>
    </subcellularLocation>
    <subcellularLocation>
        <location evidence="1">Membrane</location>
        <topology evidence="1">Multi-pass membrane protein</topology>
    </subcellularLocation>
</comment>
<feature type="transmembrane region" description="Helical" evidence="5">
    <location>
        <begin position="85"/>
        <end position="105"/>
    </location>
</feature>